<evidence type="ECO:0000313" key="1">
    <source>
        <dbReference type="EMBL" id="QPB85657.1"/>
    </source>
</evidence>
<sequence length="115" mass="12791">MKLASFKFAFGISLLLFNAFAFAEGWTVATRITSVGQYGSNSTFFTTEANVSQCGDKKKLFFLTSDATDPDKFYSTLLMAYASGKRMKVYLHDPVVCGPENAQKINAANFFYVFD</sequence>
<protein>
    <submittedName>
        <fullName evidence="1">Uncharacterized protein</fullName>
    </submittedName>
</protein>
<dbReference type="EMBL" id="CP045430">
    <property type="protein sequence ID" value="QPB85657.1"/>
    <property type="molecule type" value="Genomic_DNA"/>
</dbReference>
<dbReference type="Proteomes" id="UP000305729">
    <property type="component" value="Chromosome 2"/>
</dbReference>
<name>A0A5S3USZ3_9GAMM</name>
<reference evidence="1 2" key="1">
    <citation type="submission" date="2019-10" db="EMBL/GenBank/DDBJ databases">
        <title>Pseudoalteromonas rubra S4059.</title>
        <authorList>
            <person name="Paulsen S."/>
            <person name="Wang X."/>
        </authorList>
    </citation>
    <scope>NUCLEOTIDE SEQUENCE [LARGE SCALE GENOMIC DNA]</scope>
    <source>
        <strain evidence="1 2">S4059</strain>
    </source>
</reference>
<gene>
    <name evidence="1" type="ORF">CWC22_021860</name>
</gene>
<dbReference type="AlphaFoldDB" id="A0A5S3USZ3"/>
<evidence type="ECO:0000313" key="2">
    <source>
        <dbReference type="Proteomes" id="UP000305729"/>
    </source>
</evidence>
<accession>A0A5S3USZ3</accession>
<organism evidence="1 2">
    <name type="scientific">Pseudoalteromonas rubra</name>
    <dbReference type="NCBI Taxonomy" id="43658"/>
    <lineage>
        <taxon>Bacteria</taxon>
        <taxon>Pseudomonadati</taxon>
        <taxon>Pseudomonadota</taxon>
        <taxon>Gammaproteobacteria</taxon>
        <taxon>Alteromonadales</taxon>
        <taxon>Pseudoalteromonadaceae</taxon>
        <taxon>Pseudoalteromonas</taxon>
    </lineage>
</organism>
<dbReference type="OrthoDB" id="9877251at2"/>
<proteinExistence type="predicted"/>
<dbReference type="RefSeq" id="WP_125557859.1">
    <property type="nucleotide sequence ID" value="NZ_CP045430.1"/>
</dbReference>